<sequence length="354" mass="38117">MPLFPSLRDVNQKLVAVGTLAVIGAGCVFAFAVGQLHLFDRGYTMSGVFADTAGIKKGQDVQVAGVKSGRITGVRPDFRTGTVIVTWHVNRGIDLGPDTHAAIETTTLLGGRYLRLSGPVVRPYMASLPESRRRIPLSRTRVPFTVPDALQSANGIIGRLDERSIDRLLTEMAKIKSPNAAKLNEMLRNVQSLSRALNDSYPEVEKLVEGSRTITATLAAKEGRLREIIDNSRVLLRVLVERRDQLAATVGQGSRTVRTLSNTISRNQRQLDTLLDNLHLLTTRLAPNMDVLNTDLSLLGPTFAGVANVRGNGKWIEGVLTGLGPLQPDGPISTRIDPPGGKPADRTGAQGGGN</sequence>
<dbReference type="InterPro" id="IPR052336">
    <property type="entry name" value="MlaD_Phospholipid_Transporter"/>
</dbReference>
<feature type="region of interest" description="Disordered" evidence="1">
    <location>
        <begin position="326"/>
        <end position="354"/>
    </location>
</feature>
<dbReference type="PANTHER" id="PTHR33371:SF18">
    <property type="entry name" value="MCE-FAMILY PROTEIN MCE3C"/>
    <property type="match status" value="1"/>
</dbReference>
<feature type="domain" description="Mammalian cell entry C-terminal" evidence="3">
    <location>
        <begin position="181"/>
        <end position="288"/>
    </location>
</feature>
<name>A0A372JJ01_9ACTN</name>
<dbReference type="Pfam" id="PF11887">
    <property type="entry name" value="Mce4_CUP1"/>
    <property type="match status" value="1"/>
</dbReference>
<dbReference type="InterPro" id="IPR024516">
    <property type="entry name" value="Mce_C"/>
</dbReference>
<dbReference type="InterPro" id="IPR005693">
    <property type="entry name" value="Mce"/>
</dbReference>
<dbReference type="GO" id="GO:0005576">
    <property type="term" value="C:extracellular region"/>
    <property type="evidence" value="ECO:0007669"/>
    <property type="project" value="TreeGrafter"/>
</dbReference>
<dbReference type="InterPro" id="IPR003399">
    <property type="entry name" value="Mce/MlaD"/>
</dbReference>
<dbReference type="AlphaFoldDB" id="A0A372JJ01"/>
<evidence type="ECO:0000256" key="1">
    <source>
        <dbReference type="SAM" id="MobiDB-lite"/>
    </source>
</evidence>
<gene>
    <name evidence="4" type="ORF">DZF91_19440</name>
</gene>
<feature type="domain" description="Mce/MlaD" evidence="2">
    <location>
        <begin position="41"/>
        <end position="117"/>
    </location>
</feature>
<proteinExistence type="predicted"/>
<dbReference type="RefSeq" id="WP_117358881.1">
    <property type="nucleotide sequence ID" value="NZ_QURH01000314.1"/>
</dbReference>
<evidence type="ECO:0000313" key="4">
    <source>
        <dbReference type="EMBL" id="RFU39993.1"/>
    </source>
</evidence>
<dbReference type="NCBIfam" id="TIGR00996">
    <property type="entry name" value="Mtu_fam_mce"/>
    <property type="match status" value="1"/>
</dbReference>
<accession>A0A372JJ01</accession>
<evidence type="ECO:0000259" key="2">
    <source>
        <dbReference type="Pfam" id="PF02470"/>
    </source>
</evidence>
<organism evidence="4 5">
    <name type="scientific">Actinomadura logoneensis</name>
    <dbReference type="NCBI Taxonomy" id="2293572"/>
    <lineage>
        <taxon>Bacteria</taxon>
        <taxon>Bacillati</taxon>
        <taxon>Actinomycetota</taxon>
        <taxon>Actinomycetes</taxon>
        <taxon>Streptosporangiales</taxon>
        <taxon>Thermomonosporaceae</taxon>
        <taxon>Actinomadura</taxon>
    </lineage>
</organism>
<dbReference type="Pfam" id="PF02470">
    <property type="entry name" value="MlaD"/>
    <property type="match status" value="1"/>
</dbReference>
<comment type="caution">
    <text evidence="4">The sequence shown here is derived from an EMBL/GenBank/DDBJ whole genome shotgun (WGS) entry which is preliminary data.</text>
</comment>
<dbReference type="PANTHER" id="PTHR33371">
    <property type="entry name" value="INTERMEMBRANE PHOSPHOLIPID TRANSPORT SYSTEM BINDING PROTEIN MLAD-RELATED"/>
    <property type="match status" value="1"/>
</dbReference>
<keyword evidence="5" id="KW-1185">Reference proteome</keyword>
<dbReference type="Proteomes" id="UP000261811">
    <property type="component" value="Unassembled WGS sequence"/>
</dbReference>
<evidence type="ECO:0000313" key="5">
    <source>
        <dbReference type="Proteomes" id="UP000261811"/>
    </source>
</evidence>
<dbReference type="OrthoDB" id="5241191at2"/>
<reference evidence="4 5" key="1">
    <citation type="submission" date="2018-08" db="EMBL/GenBank/DDBJ databases">
        <title>Actinomadura jelena sp. nov., a novel Actinomycete isolated from soil in Chad.</title>
        <authorList>
            <person name="Shi L."/>
        </authorList>
    </citation>
    <scope>NUCLEOTIDE SEQUENCE [LARGE SCALE GENOMIC DNA]</scope>
    <source>
        <strain evidence="4 5">NEAU-G17</strain>
    </source>
</reference>
<dbReference type="EMBL" id="QURH01000314">
    <property type="protein sequence ID" value="RFU39993.1"/>
    <property type="molecule type" value="Genomic_DNA"/>
</dbReference>
<protein>
    <submittedName>
        <fullName evidence="4">MCE family protein</fullName>
    </submittedName>
</protein>
<evidence type="ECO:0000259" key="3">
    <source>
        <dbReference type="Pfam" id="PF11887"/>
    </source>
</evidence>